<proteinExistence type="inferred from homology"/>
<sequence>MFYVYLLKLKNGTFYAGSTADLKKRVSVHKLGKVLSTKNKRPLRLIFYCGFSSKEKALRFEKYLKSSSGFAFRNKHFV</sequence>
<dbReference type="PROSITE" id="PS50164">
    <property type="entry name" value="GIY_YIG"/>
    <property type="match status" value="1"/>
</dbReference>
<dbReference type="PANTHER" id="PTHR34477">
    <property type="entry name" value="UPF0213 PROTEIN YHBQ"/>
    <property type="match status" value="1"/>
</dbReference>
<gene>
    <name evidence="3" type="ORF">A3D07_00380</name>
</gene>
<evidence type="ECO:0000259" key="2">
    <source>
        <dbReference type="PROSITE" id="PS50164"/>
    </source>
</evidence>
<protein>
    <recommendedName>
        <fullName evidence="2">GIY-YIG domain-containing protein</fullName>
    </recommendedName>
</protein>
<dbReference type="Gene3D" id="3.40.1440.10">
    <property type="entry name" value="GIY-YIG endonuclease"/>
    <property type="match status" value="1"/>
</dbReference>
<dbReference type="InterPro" id="IPR050190">
    <property type="entry name" value="UPF0213_domain"/>
</dbReference>
<dbReference type="EMBL" id="MFBF01000001">
    <property type="protein sequence ID" value="OGD92250.1"/>
    <property type="molecule type" value="Genomic_DNA"/>
</dbReference>
<dbReference type="STRING" id="1797716.A3D07_00380"/>
<evidence type="ECO:0000313" key="4">
    <source>
        <dbReference type="Proteomes" id="UP000177124"/>
    </source>
</evidence>
<comment type="caution">
    <text evidence="3">The sequence shown here is derived from an EMBL/GenBank/DDBJ whole genome shotgun (WGS) entry which is preliminary data.</text>
</comment>
<dbReference type="Proteomes" id="UP000177124">
    <property type="component" value="Unassembled WGS sequence"/>
</dbReference>
<organism evidence="3 4">
    <name type="scientific">Candidatus Curtissbacteria bacterium RIFCSPHIGHO2_02_FULL_42_15</name>
    <dbReference type="NCBI Taxonomy" id="1797716"/>
    <lineage>
        <taxon>Bacteria</taxon>
        <taxon>Candidatus Curtissiibacteriota</taxon>
    </lineage>
</organism>
<dbReference type="InterPro" id="IPR000305">
    <property type="entry name" value="GIY-YIG_endonuc"/>
</dbReference>
<feature type="domain" description="GIY-YIG" evidence="2">
    <location>
        <begin position="1"/>
        <end position="78"/>
    </location>
</feature>
<reference evidence="3 4" key="1">
    <citation type="journal article" date="2016" name="Nat. Commun.">
        <title>Thousands of microbial genomes shed light on interconnected biogeochemical processes in an aquifer system.</title>
        <authorList>
            <person name="Anantharaman K."/>
            <person name="Brown C.T."/>
            <person name="Hug L.A."/>
            <person name="Sharon I."/>
            <person name="Castelle C.J."/>
            <person name="Probst A.J."/>
            <person name="Thomas B.C."/>
            <person name="Singh A."/>
            <person name="Wilkins M.J."/>
            <person name="Karaoz U."/>
            <person name="Brodie E.L."/>
            <person name="Williams K.H."/>
            <person name="Hubbard S.S."/>
            <person name="Banfield J.F."/>
        </authorList>
    </citation>
    <scope>NUCLEOTIDE SEQUENCE [LARGE SCALE GENOMIC DNA]</scope>
</reference>
<name>A0A1F5GK47_9BACT</name>
<dbReference type="SUPFAM" id="SSF82771">
    <property type="entry name" value="GIY-YIG endonuclease"/>
    <property type="match status" value="1"/>
</dbReference>
<evidence type="ECO:0000313" key="3">
    <source>
        <dbReference type="EMBL" id="OGD92250.1"/>
    </source>
</evidence>
<dbReference type="InterPro" id="IPR035901">
    <property type="entry name" value="GIY-YIG_endonuc_sf"/>
</dbReference>
<dbReference type="AlphaFoldDB" id="A0A1F5GK47"/>
<dbReference type="Pfam" id="PF01541">
    <property type="entry name" value="GIY-YIG"/>
    <property type="match status" value="1"/>
</dbReference>
<comment type="similarity">
    <text evidence="1">Belongs to the UPF0213 family.</text>
</comment>
<accession>A0A1F5GK47</accession>
<evidence type="ECO:0000256" key="1">
    <source>
        <dbReference type="ARBA" id="ARBA00007435"/>
    </source>
</evidence>
<dbReference type="PANTHER" id="PTHR34477:SF1">
    <property type="entry name" value="UPF0213 PROTEIN YHBQ"/>
    <property type="match status" value="1"/>
</dbReference>